<dbReference type="CDD" id="cd00922">
    <property type="entry name" value="Cyt_c_Oxidase_IV"/>
    <property type="match status" value="1"/>
</dbReference>
<dbReference type="GO" id="GO:0045277">
    <property type="term" value="C:respiratory chain complex IV"/>
    <property type="evidence" value="ECO:0007669"/>
    <property type="project" value="InterPro"/>
</dbReference>
<dbReference type="InterPro" id="IPR036639">
    <property type="entry name" value="Cyt_c_oxidase_su4_sf"/>
</dbReference>
<organism evidence="11 12">
    <name type="scientific">Kluyveromyces dobzhanskii CBS 2104</name>
    <dbReference type="NCBI Taxonomy" id="1427455"/>
    <lineage>
        <taxon>Eukaryota</taxon>
        <taxon>Fungi</taxon>
        <taxon>Dikarya</taxon>
        <taxon>Ascomycota</taxon>
        <taxon>Saccharomycotina</taxon>
        <taxon>Saccharomycetes</taxon>
        <taxon>Saccharomycetales</taxon>
        <taxon>Saccharomycetaceae</taxon>
        <taxon>Kluyveromyces</taxon>
    </lineage>
</organism>
<keyword evidence="8" id="KW-0560">Oxidoreductase</keyword>
<dbReference type="Pfam" id="PF02936">
    <property type="entry name" value="COX4"/>
    <property type="match status" value="1"/>
</dbReference>
<name>A0A0A8LBE3_9SACH</name>
<keyword evidence="7" id="KW-1133">Transmembrane helix</keyword>
<dbReference type="AlphaFoldDB" id="A0A0A8LBE3"/>
<dbReference type="GO" id="GO:0016491">
    <property type="term" value="F:oxidoreductase activity"/>
    <property type="evidence" value="ECO:0007669"/>
    <property type="project" value="UniProtKB-KW"/>
</dbReference>
<gene>
    <name evidence="11" type="ORF">KLDO_g3742.t1</name>
</gene>
<comment type="pathway">
    <text evidence="2">Energy metabolism; oxidative phosphorylation.</text>
</comment>
<evidence type="ECO:0000256" key="4">
    <source>
        <dbReference type="ARBA" id="ARBA00022692"/>
    </source>
</evidence>
<evidence type="ECO:0000256" key="1">
    <source>
        <dbReference type="ARBA" id="ARBA00004434"/>
    </source>
</evidence>
<keyword evidence="5" id="KW-0999">Mitochondrion inner membrane</keyword>
<dbReference type="GO" id="GO:0005743">
    <property type="term" value="C:mitochondrial inner membrane"/>
    <property type="evidence" value="ECO:0007669"/>
    <property type="project" value="UniProtKB-SubCell"/>
</dbReference>
<keyword evidence="6" id="KW-0809">Transit peptide</keyword>
<evidence type="ECO:0000256" key="9">
    <source>
        <dbReference type="ARBA" id="ARBA00023128"/>
    </source>
</evidence>
<evidence type="ECO:0000256" key="2">
    <source>
        <dbReference type="ARBA" id="ARBA00004673"/>
    </source>
</evidence>
<dbReference type="PANTHER" id="PTHR10707:SF10">
    <property type="entry name" value="CYTOCHROME C OXIDASE SUBUNIT 4"/>
    <property type="match status" value="1"/>
</dbReference>
<dbReference type="InterPro" id="IPR004203">
    <property type="entry name" value="Cyt_c_oxidase_su4_fam"/>
</dbReference>
<dbReference type="PANTHER" id="PTHR10707">
    <property type="entry name" value="CYTOCHROME C OXIDASE SUBUNIT IV"/>
    <property type="match status" value="1"/>
</dbReference>
<evidence type="ECO:0000256" key="10">
    <source>
        <dbReference type="ARBA" id="ARBA00023136"/>
    </source>
</evidence>
<evidence type="ECO:0000256" key="8">
    <source>
        <dbReference type="ARBA" id="ARBA00023002"/>
    </source>
</evidence>
<dbReference type="SUPFAM" id="SSF81406">
    <property type="entry name" value="Mitochondrial cytochrome c oxidase subunit IV"/>
    <property type="match status" value="1"/>
</dbReference>
<dbReference type="Gene3D" id="1.10.442.10">
    <property type="entry name" value="Cytochrome c oxidase subunit IV"/>
    <property type="match status" value="1"/>
</dbReference>
<accession>A0A0A8LBE3</accession>
<evidence type="ECO:0000256" key="3">
    <source>
        <dbReference type="ARBA" id="ARBA00008135"/>
    </source>
</evidence>
<protein>
    <submittedName>
        <fullName evidence="11">WGS project CCBQ000000000 data, contig 00015</fullName>
    </submittedName>
</protein>
<dbReference type="OrthoDB" id="186013at2759"/>
<dbReference type="EMBL" id="CCBQ010000045">
    <property type="protein sequence ID" value="CDO95505.1"/>
    <property type="molecule type" value="Genomic_DNA"/>
</dbReference>
<evidence type="ECO:0000313" key="12">
    <source>
        <dbReference type="Proteomes" id="UP000031516"/>
    </source>
</evidence>
<evidence type="ECO:0000256" key="7">
    <source>
        <dbReference type="ARBA" id="ARBA00022989"/>
    </source>
</evidence>
<comment type="caution">
    <text evidence="11">The sequence shown here is derived from an EMBL/GenBank/DDBJ whole genome shotgun (WGS) entry which is preliminary data.</text>
</comment>
<keyword evidence="4" id="KW-0812">Transmembrane</keyword>
<dbReference type="GO" id="GO:0006123">
    <property type="term" value="P:mitochondrial electron transport, cytochrome c to oxygen"/>
    <property type="evidence" value="ECO:0007669"/>
    <property type="project" value="InterPro"/>
</dbReference>
<comment type="subcellular location">
    <subcellularLocation>
        <location evidence="1">Mitochondrion inner membrane</location>
        <topology evidence="1">Single-pass membrane protein</topology>
    </subcellularLocation>
</comment>
<dbReference type="FunFam" id="1.10.442.10:FF:000002">
    <property type="entry name" value="Cytochrome c oxidase subunit V"/>
    <property type="match status" value="1"/>
</dbReference>
<keyword evidence="12" id="KW-1185">Reference proteome</keyword>
<proteinExistence type="inferred from homology"/>
<evidence type="ECO:0000256" key="5">
    <source>
        <dbReference type="ARBA" id="ARBA00022792"/>
    </source>
</evidence>
<evidence type="ECO:0000256" key="6">
    <source>
        <dbReference type="ARBA" id="ARBA00022946"/>
    </source>
</evidence>
<sequence length="171" mass="19145">MAIMFKNKPFLITSSVYHIITVLRSSVSRVARVTPVRFAQTQALSKASIVDLPNRWEDLPALEQQDIVTKLTERQKLPWTELTNVEKQAAWYISYGSWGPRRPVHGKGDAAYIAKGVAAGLIASLLIFAGIRQLSGDPPKTMTKEWQLKSDEYLKSKNANPWGGYSQVQSK</sequence>
<reference evidence="11 12" key="1">
    <citation type="submission" date="2014-03" db="EMBL/GenBank/DDBJ databases">
        <title>The genome of Kluyveromyces dobzhanskii.</title>
        <authorList>
            <person name="Nystedt B."/>
            <person name="Astrom S."/>
        </authorList>
    </citation>
    <scope>NUCLEOTIDE SEQUENCE [LARGE SCALE GENOMIC DNA]</scope>
    <source>
        <strain evidence="11 12">CBS 2104</strain>
    </source>
</reference>
<dbReference type="Proteomes" id="UP000031516">
    <property type="component" value="Unassembled WGS sequence"/>
</dbReference>
<comment type="similarity">
    <text evidence="3">Belongs to the cytochrome c oxidase IV family.</text>
</comment>
<keyword evidence="9" id="KW-0496">Mitochondrion</keyword>
<keyword evidence="10" id="KW-0472">Membrane</keyword>
<evidence type="ECO:0000313" key="11">
    <source>
        <dbReference type="EMBL" id="CDO95505.1"/>
    </source>
</evidence>